<dbReference type="Pfam" id="PF18335">
    <property type="entry name" value="SH3_13"/>
    <property type="match status" value="1"/>
</dbReference>
<keyword evidence="4" id="KW-0347">Helicase</keyword>
<dbReference type="InterPro" id="IPR050534">
    <property type="entry name" value="Coronavir_polyprotein_1ab"/>
</dbReference>
<dbReference type="GO" id="GO:0003677">
    <property type="term" value="F:DNA binding"/>
    <property type="evidence" value="ECO:0007669"/>
    <property type="project" value="InterPro"/>
</dbReference>
<dbReference type="InterPro" id="IPR041451">
    <property type="entry name" value="RecD2_SH13"/>
</dbReference>
<evidence type="ECO:0000313" key="5">
    <source>
        <dbReference type="Proteomes" id="UP000469724"/>
    </source>
</evidence>
<keyword evidence="1" id="KW-0547">Nucleotide-binding</keyword>
<keyword evidence="5" id="KW-1185">Reference proteome</keyword>
<keyword evidence="4" id="KW-0378">Hydrolase</keyword>
<evidence type="ECO:0000259" key="3">
    <source>
        <dbReference type="SMART" id="SM00382"/>
    </source>
</evidence>
<dbReference type="PANTHER" id="PTHR43788">
    <property type="entry name" value="DNA2/NAM7 HELICASE FAMILY MEMBER"/>
    <property type="match status" value="1"/>
</dbReference>
<evidence type="ECO:0000313" key="4">
    <source>
        <dbReference type="EMBL" id="NDY57494.1"/>
    </source>
</evidence>
<dbReference type="CDD" id="cd17933">
    <property type="entry name" value="DEXSc_RecD-like"/>
    <property type="match status" value="1"/>
</dbReference>
<dbReference type="GO" id="GO:0017116">
    <property type="term" value="F:single-stranded DNA helicase activity"/>
    <property type="evidence" value="ECO:0007669"/>
    <property type="project" value="TreeGrafter"/>
</dbReference>
<dbReference type="InterPro" id="IPR029493">
    <property type="entry name" value="RecD2-like_HHH"/>
</dbReference>
<dbReference type="InterPro" id="IPR010994">
    <property type="entry name" value="RuvA_2-like"/>
</dbReference>
<reference evidence="4 5" key="1">
    <citation type="submission" date="2020-02" db="EMBL/GenBank/DDBJ databases">
        <title>Comparative genomics of sulfur disproportionating microorganisms.</title>
        <authorList>
            <person name="Ward L.M."/>
            <person name="Bertran E."/>
            <person name="Johnston D.T."/>
        </authorList>
    </citation>
    <scope>NUCLEOTIDE SEQUENCE [LARGE SCALE GENOMIC DNA]</scope>
    <source>
        <strain evidence="4 5">DSM 3696</strain>
    </source>
</reference>
<evidence type="ECO:0000256" key="2">
    <source>
        <dbReference type="ARBA" id="ARBA00022840"/>
    </source>
</evidence>
<dbReference type="InterPro" id="IPR027417">
    <property type="entry name" value="P-loop_NTPase"/>
</dbReference>
<dbReference type="HAMAP" id="MF_01488">
    <property type="entry name" value="RecD2"/>
    <property type="match status" value="1"/>
</dbReference>
<dbReference type="Gene3D" id="1.10.150.20">
    <property type="entry name" value="5' to 3' exonuclease, C-terminal subdomain"/>
    <property type="match status" value="1"/>
</dbReference>
<protein>
    <submittedName>
        <fullName evidence="4">ATP-dependent RecD-like DNA helicase</fullName>
    </submittedName>
</protein>
<evidence type="ECO:0000256" key="1">
    <source>
        <dbReference type="ARBA" id="ARBA00022741"/>
    </source>
</evidence>
<dbReference type="EMBL" id="JAAGRQ010000050">
    <property type="protein sequence ID" value="NDY57494.1"/>
    <property type="molecule type" value="Genomic_DNA"/>
</dbReference>
<dbReference type="InterPro" id="IPR006345">
    <property type="entry name" value="RecD2"/>
</dbReference>
<dbReference type="SUPFAM" id="SSF47781">
    <property type="entry name" value="RuvA domain 2-like"/>
    <property type="match status" value="1"/>
</dbReference>
<dbReference type="Pfam" id="PF23139">
    <property type="entry name" value="OB_YrrC"/>
    <property type="match status" value="1"/>
</dbReference>
<dbReference type="GO" id="GO:0005524">
    <property type="term" value="F:ATP binding"/>
    <property type="evidence" value="ECO:0007669"/>
    <property type="project" value="UniProtKB-KW"/>
</dbReference>
<dbReference type="CDD" id="cd18809">
    <property type="entry name" value="SF1_C_RecD"/>
    <property type="match status" value="1"/>
</dbReference>
<dbReference type="InterPro" id="IPR055446">
    <property type="entry name" value="RecD2_N_OB"/>
</dbReference>
<gene>
    <name evidence="4" type="ORF">G3N56_12190</name>
</gene>
<dbReference type="RefSeq" id="WP_163302534.1">
    <property type="nucleotide sequence ID" value="NZ_JAAGRQ010000050.1"/>
</dbReference>
<organism evidence="4 5">
    <name type="scientific">Desulfolutivibrio sulfodismutans</name>
    <dbReference type="NCBI Taxonomy" id="63561"/>
    <lineage>
        <taxon>Bacteria</taxon>
        <taxon>Pseudomonadati</taxon>
        <taxon>Thermodesulfobacteriota</taxon>
        <taxon>Desulfovibrionia</taxon>
        <taxon>Desulfovibrionales</taxon>
        <taxon>Desulfovibrionaceae</taxon>
        <taxon>Desulfolutivibrio</taxon>
    </lineage>
</organism>
<dbReference type="Proteomes" id="UP000469724">
    <property type="component" value="Unassembled WGS sequence"/>
</dbReference>
<feature type="domain" description="AAA+ ATPase" evidence="3">
    <location>
        <begin position="342"/>
        <end position="482"/>
    </location>
</feature>
<comment type="caution">
    <text evidence="4">The sequence shown here is derived from an EMBL/GenBank/DDBJ whole genome shotgun (WGS) entry which is preliminary data.</text>
</comment>
<dbReference type="Gene3D" id="2.30.30.940">
    <property type="match status" value="1"/>
</dbReference>
<dbReference type="SMART" id="SM00382">
    <property type="entry name" value="AAA"/>
    <property type="match status" value="1"/>
</dbReference>
<dbReference type="SUPFAM" id="SSF52540">
    <property type="entry name" value="P-loop containing nucleoside triphosphate hydrolases"/>
    <property type="match status" value="2"/>
</dbReference>
<dbReference type="AlphaFoldDB" id="A0A7K3NMS8"/>
<dbReference type="NCBIfam" id="TIGR01448">
    <property type="entry name" value="recD_rel"/>
    <property type="match status" value="1"/>
</dbReference>
<dbReference type="Pfam" id="PF13245">
    <property type="entry name" value="AAA_19"/>
    <property type="match status" value="1"/>
</dbReference>
<accession>A0A7K3NMS8</accession>
<proteinExistence type="inferred from homology"/>
<dbReference type="GO" id="GO:0009338">
    <property type="term" value="C:exodeoxyribonuclease V complex"/>
    <property type="evidence" value="ECO:0007669"/>
    <property type="project" value="TreeGrafter"/>
</dbReference>
<dbReference type="Pfam" id="PF13538">
    <property type="entry name" value="UvrD_C_2"/>
    <property type="match status" value="1"/>
</dbReference>
<dbReference type="InterPro" id="IPR003593">
    <property type="entry name" value="AAA+_ATPase"/>
</dbReference>
<dbReference type="GO" id="GO:0006310">
    <property type="term" value="P:DNA recombination"/>
    <property type="evidence" value="ECO:0007669"/>
    <property type="project" value="InterPro"/>
</dbReference>
<dbReference type="Gene3D" id="3.40.50.300">
    <property type="entry name" value="P-loop containing nucleotide triphosphate hydrolases"/>
    <property type="match status" value="2"/>
</dbReference>
<name>A0A7K3NMS8_9BACT</name>
<dbReference type="GO" id="GO:0043139">
    <property type="term" value="F:5'-3' DNA helicase activity"/>
    <property type="evidence" value="ECO:0007669"/>
    <property type="project" value="InterPro"/>
</dbReference>
<dbReference type="Gene3D" id="1.10.10.2220">
    <property type="match status" value="1"/>
</dbReference>
<dbReference type="InterPro" id="IPR027785">
    <property type="entry name" value="UvrD-like_helicase_C"/>
</dbReference>
<dbReference type="Pfam" id="PF14490">
    <property type="entry name" value="HHH_RecD2"/>
    <property type="match status" value="1"/>
</dbReference>
<dbReference type="Pfam" id="PF14520">
    <property type="entry name" value="HHH_5"/>
    <property type="match status" value="1"/>
</dbReference>
<keyword evidence="2" id="KW-0067">ATP-binding</keyword>
<dbReference type="PANTHER" id="PTHR43788:SF6">
    <property type="entry name" value="DNA HELICASE B"/>
    <property type="match status" value="1"/>
</dbReference>
<sequence length="727" mass="80437">MTVTEIAAEVQCITYYSEETNYLVARVKAKGEPGVVSIVGAMAKLAPGEMVRLTGQWVEHPRFGRQFQVQSAVSSMPATVNGIRRYLASGQIKGVGGVLAERMVDMYGARVLDILENEPDKLLRVEGLGKKKLSGILSSWSEHREVRSLILFLQTFEISTGYAGKIFKLYGNDAIARLKANPYDLIYEIRGIGFRTADRMALKLGLDPGSRDRVEAAVVFSLFTASEQGHLFFPAEELYERILGMLDGVIDPITFESALAALEEKKRIKTCPLPEQDIPRAVYLHHLYGYEREIADRLWGLCTHGGSTGVLEKARGLLPKIEAEAGLTLSEEQRRAVQTAIGEKVFVLTGGPGTGKTTITRMVVRALDKLGHKVKLAAPTGRAAKRMSEATGFPAATLHRLLQYSADGSFALSEDNKLKADALVVDEASMLDVRLCAQMLRAMPLTGRLILVGDVNQLPSVGPGNVLADILDSQAVPAERLTHIYRQAQKSLIVVNSHRVNDGQFPLQDRERPEDSDFFWVEMDDPAAVKDKIVELVSERIPRSFGFDPVRDIQVLSPMHKGEVGTMALNDALRARLNPAGPEIVRGNTIFRRGDKVLQTRNNYEKDVFNGDLGFITAVDPEEGELLVDFDGRDVAYDRTDLDELSPAYAISVHKSQGSEYPAVVTPLLTQHYVMLRRNLIYTALTRARKLAVLIAPKRALAVGLGKSGSEKRFTHLRFRLQEKFNR</sequence>